<accession>A0A2S2P8I4</accession>
<proteinExistence type="predicted"/>
<reference evidence="2" key="1">
    <citation type="submission" date="2018-04" db="EMBL/GenBank/DDBJ databases">
        <title>Transcriptome of Schizaphis graminum biotype I.</title>
        <authorList>
            <person name="Scully E.D."/>
            <person name="Geib S.M."/>
            <person name="Palmer N.A."/>
            <person name="Koch K."/>
            <person name="Bradshaw J."/>
            <person name="Heng-Moss T."/>
            <person name="Sarath G."/>
        </authorList>
    </citation>
    <scope>NUCLEOTIDE SEQUENCE</scope>
</reference>
<protein>
    <submittedName>
        <fullName evidence="2">Uncharacterized protein</fullName>
    </submittedName>
</protein>
<gene>
    <name evidence="2" type="ORF">g.61962</name>
</gene>
<keyword evidence="1" id="KW-0472">Membrane</keyword>
<dbReference type="EMBL" id="GGMR01013142">
    <property type="protein sequence ID" value="MBY25761.1"/>
    <property type="molecule type" value="Transcribed_RNA"/>
</dbReference>
<sequence length="182" mass="20794">MIAQTFLPKFIIILYTIIFLYNVLYFFLVERMYFRNKQLRAHLVSEANDNISSDFEITTDPELGRLKQDILHGESLDSILNSIEQYDATVTRVERPVVVALVNKLRTVAACRSRTREPTIDRSLVTPKTSNVIPCHAEPSALNPSAEPKRSPKKLCRANSILLRSPAMCGVVADRKKMFERR</sequence>
<organism evidence="2">
    <name type="scientific">Schizaphis graminum</name>
    <name type="common">Green bug aphid</name>
    <dbReference type="NCBI Taxonomy" id="13262"/>
    <lineage>
        <taxon>Eukaryota</taxon>
        <taxon>Metazoa</taxon>
        <taxon>Ecdysozoa</taxon>
        <taxon>Arthropoda</taxon>
        <taxon>Hexapoda</taxon>
        <taxon>Insecta</taxon>
        <taxon>Pterygota</taxon>
        <taxon>Neoptera</taxon>
        <taxon>Paraneoptera</taxon>
        <taxon>Hemiptera</taxon>
        <taxon>Sternorrhyncha</taxon>
        <taxon>Aphidomorpha</taxon>
        <taxon>Aphidoidea</taxon>
        <taxon>Aphididae</taxon>
        <taxon>Aphidini</taxon>
        <taxon>Schizaphis</taxon>
    </lineage>
</organism>
<evidence type="ECO:0000256" key="1">
    <source>
        <dbReference type="SAM" id="Phobius"/>
    </source>
</evidence>
<keyword evidence="1" id="KW-0812">Transmembrane</keyword>
<evidence type="ECO:0000313" key="2">
    <source>
        <dbReference type="EMBL" id="MBY25761.1"/>
    </source>
</evidence>
<name>A0A2S2P8I4_SCHGA</name>
<feature type="transmembrane region" description="Helical" evidence="1">
    <location>
        <begin position="6"/>
        <end position="28"/>
    </location>
</feature>
<dbReference type="AlphaFoldDB" id="A0A2S2P8I4"/>
<keyword evidence="1" id="KW-1133">Transmembrane helix</keyword>